<dbReference type="Proteomes" id="UP000250222">
    <property type="component" value="Unassembled WGS sequence"/>
</dbReference>
<keyword evidence="3" id="KW-1185">Reference proteome</keyword>
<evidence type="ECO:0000256" key="1">
    <source>
        <dbReference type="SAM" id="Phobius"/>
    </source>
</evidence>
<accession>A0A2Y9AMZ7</accession>
<keyword evidence="1" id="KW-0812">Transmembrane</keyword>
<evidence type="ECO:0000313" key="3">
    <source>
        <dbReference type="Proteomes" id="UP000250222"/>
    </source>
</evidence>
<protein>
    <submittedName>
        <fullName evidence="2">Uncharacterized protein</fullName>
    </submittedName>
</protein>
<name>A0A2Y9AMZ7_9MICO</name>
<dbReference type="EMBL" id="UETB01000014">
    <property type="protein sequence ID" value="SSA45505.1"/>
    <property type="molecule type" value="Genomic_DNA"/>
</dbReference>
<keyword evidence="1" id="KW-1133">Transmembrane helix</keyword>
<organism evidence="2 3">
    <name type="scientific">Georgenia satyanarayanai</name>
    <dbReference type="NCBI Taxonomy" id="860221"/>
    <lineage>
        <taxon>Bacteria</taxon>
        <taxon>Bacillati</taxon>
        <taxon>Actinomycetota</taxon>
        <taxon>Actinomycetes</taxon>
        <taxon>Micrococcales</taxon>
        <taxon>Bogoriellaceae</taxon>
        <taxon>Georgenia</taxon>
    </lineage>
</organism>
<keyword evidence="1" id="KW-0472">Membrane</keyword>
<proteinExistence type="predicted"/>
<feature type="transmembrane region" description="Helical" evidence="1">
    <location>
        <begin position="13"/>
        <end position="36"/>
    </location>
</feature>
<evidence type="ECO:0000313" key="2">
    <source>
        <dbReference type="EMBL" id="SSA45505.1"/>
    </source>
</evidence>
<dbReference type="PROSITE" id="PS51257">
    <property type="entry name" value="PROKAR_LIPOPROTEIN"/>
    <property type="match status" value="1"/>
</dbReference>
<reference evidence="2 3" key="1">
    <citation type="submission" date="2016-10" db="EMBL/GenBank/DDBJ databases">
        <authorList>
            <person name="Cai Z."/>
        </authorList>
    </citation>
    <scope>NUCLEOTIDE SEQUENCE [LARGE SCALE GENOMIC DNA]</scope>
    <source>
        <strain evidence="2 3">CGMCC 1.10826</strain>
    </source>
</reference>
<sequence>MYGALWRVLPGPVWFRVILALLLAAAVVYACFTWLFPEIAPYMPFNETTIEDGT</sequence>
<dbReference type="AlphaFoldDB" id="A0A2Y9AMZ7"/>
<dbReference type="RefSeq" id="WP_181424663.1">
    <property type="nucleotide sequence ID" value="NZ_QKLZ01000014.1"/>
</dbReference>
<gene>
    <name evidence="2" type="ORF">SAMN05216184_11429</name>
</gene>